<evidence type="ECO:0000313" key="3">
    <source>
        <dbReference type="EMBL" id="RAI40900.1"/>
    </source>
</evidence>
<feature type="compositionally biased region" description="Pro residues" evidence="1">
    <location>
        <begin position="114"/>
        <end position="123"/>
    </location>
</feature>
<sequence>MYLVGSLVLLTLAGCARNFMAQREPWRREAEVQCLKGGSVKQGPAVALLSPIDGPGMCGADFPLKVAALGESQTLGYADDPIRPPGAVPQGSAGGQAPPGRVLGAPPGYLRVPSGPPPATRPA</sequence>
<dbReference type="AlphaFoldDB" id="A0A327KPS5"/>
<keyword evidence="4" id="KW-1185">Reference proteome</keyword>
<proteinExistence type="predicted"/>
<feature type="region of interest" description="Disordered" evidence="1">
    <location>
        <begin position="76"/>
        <end position="123"/>
    </location>
</feature>
<comment type="caution">
    <text evidence="3">The sequence shown here is derived from an EMBL/GenBank/DDBJ whole genome shotgun (WGS) entry which is preliminary data.</text>
</comment>
<evidence type="ECO:0000256" key="2">
    <source>
        <dbReference type="SAM" id="SignalP"/>
    </source>
</evidence>
<feature type="compositionally biased region" description="Low complexity" evidence="1">
    <location>
        <begin position="88"/>
        <end position="100"/>
    </location>
</feature>
<keyword evidence="2" id="KW-0732">Signal</keyword>
<gene>
    <name evidence="3" type="ORF">CH341_22805</name>
</gene>
<feature type="non-terminal residue" evidence="3">
    <location>
        <position position="123"/>
    </location>
</feature>
<dbReference type="EMBL" id="NPEX01000212">
    <property type="protein sequence ID" value="RAI40900.1"/>
    <property type="molecule type" value="Genomic_DNA"/>
</dbReference>
<feature type="chain" id="PRO_5016401561" evidence="2">
    <location>
        <begin position="22"/>
        <end position="123"/>
    </location>
</feature>
<reference evidence="3 4" key="1">
    <citation type="submission" date="2017-07" db="EMBL/GenBank/DDBJ databases">
        <title>Draft Genome Sequences of Select Purple Nonsulfur Bacteria.</title>
        <authorList>
            <person name="Lasarre B."/>
            <person name="Mckinlay J.B."/>
        </authorList>
    </citation>
    <scope>NUCLEOTIDE SEQUENCE [LARGE SCALE GENOMIC DNA]</scope>
    <source>
        <strain evidence="3 4">DSM 5909</strain>
    </source>
</reference>
<feature type="signal peptide" evidence="2">
    <location>
        <begin position="1"/>
        <end position="21"/>
    </location>
</feature>
<protein>
    <submittedName>
        <fullName evidence="3">Uncharacterized protein</fullName>
    </submittedName>
</protein>
<accession>A0A327KPS5</accession>
<evidence type="ECO:0000313" key="4">
    <source>
        <dbReference type="Proteomes" id="UP000249130"/>
    </source>
</evidence>
<name>A0A327KPS5_9BRAD</name>
<evidence type="ECO:0000256" key="1">
    <source>
        <dbReference type="SAM" id="MobiDB-lite"/>
    </source>
</evidence>
<dbReference type="Proteomes" id="UP000249130">
    <property type="component" value="Unassembled WGS sequence"/>
</dbReference>
<organism evidence="3 4">
    <name type="scientific">Rhodoplanes roseus</name>
    <dbReference type="NCBI Taxonomy" id="29409"/>
    <lineage>
        <taxon>Bacteria</taxon>
        <taxon>Pseudomonadati</taxon>
        <taxon>Pseudomonadota</taxon>
        <taxon>Alphaproteobacteria</taxon>
        <taxon>Hyphomicrobiales</taxon>
        <taxon>Nitrobacteraceae</taxon>
        <taxon>Rhodoplanes</taxon>
    </lineage>
</organism>